<keyword evidence="4" id="KW-1185">Reference proteome</keyword>
<accession>A0A6L5YJV5</accession>
<dbReference type="Pfam" id="PF13649">
    <property type="entry name" value="Methyltransf_25"/>
    <property type="match status" value="1"/>
</dbReference>
<keyword evidence="1 3" id="KW-0808">Transferase</keyword>
<evidence type="ECO:0000259" key="2">
    <source>
        <dbReference type="Pfam" id="PF13649"/>
    </source>
</evidence>
<dbReference type="Gene3D" id="3.40.50.150">
    <property type="entry name" value="Vaccinia Virus protein VP39"/>
    <property type="match status" value="1"/>
</dbReference>
<dbReference type="EMBL" id="VUMU01000009">
    <property type="protein sequence ID" value="MST58293.1"/>
    <property type="molecule type" value="Genomic_DNA"/>
</dbReference>
<dbReference type="RefSeq" id="WP_154496481.1">
    <property type="nucleotide sequence ID" value="NZ_VUMU01000009.1"/>
</dbReference>
<reference evidence="3 4" key="1">
    <citation type="submission" date="2019-08" db="EMBL/GenBank/DDBJ databases">
        <title>In-depth cultivation of the pig gut microbiome towards novel bacterial diversity and tailored functional studies.</title>
        <authorList>
            <person name="Wylensek D."/>
            <person name="Hitch T.C.A."/>
            <person name="Clavel T."/>
        </authorList>
    </citation>
    <scope>NUCLEOTIDE SEQUENCE [LARGE SCALE GENOMIC DNA]</scope>
    <source>
        <strain evidence="3 4">WCA3-601-WT-6H</strain>
    </source>
</reference>
<dbReference type="PANTHER" id="PTHR43861">
    <property type="entry name" value="TRANS-ACONITATE 2-METHYLTRANSFERASE-RELATED"/>
    <property type="match status" value="1"/>
</dbReference>
<dbReference type="Gene3D" id="2.20.25.110">
    <property type="entry name" value="S-adenosyl-L-methionine-dependent methyltransferases"/>
    <property type="match status" value="1"/>
</dbReference>
<sequence>MENTEEIYTDFARVYDELMDNTPYEMWCERLDRLIAAYGVSKPERDAEGILDSERNLVVDLGCGTGTLTEMLYQKGYDCIGVDNSEEMLNIAMDKKAESGSEILYLHQDMRELDLYSTVGTVISVCDSINYILEEEELLQVFRLVNNYLYPGGVFIFDFNTAYKYREVIGNTTIAENRQDCSFIWENYYDPEEEINEYDLTIFVQEEEDIFRRFTETHLQRGYTAEQMRALLEQAGLKVLEIMDSDTGEAATATSERVYIVAKEQQKELPTERYVK</sequence>
<evidence type="ECO:0000256" key="1">
    <source>
        <dbReference type="ARBA" id="ARBA00022679"/>
    </source>
</evidence>
<protein>
    <submittedName>
        <fullName evidence="3">Class I SAM-dependent methyltransferase</fullName>
    </submittedName>
</protein>
<evidence type="ECO:0000313" key="4">
    <source>
        <dbReference type="Proteomes" id="UP000476055"/>
    </source>
</evidence>
<organism evidence="3 4">
    <name type="scientific">Waltera intestinalis</name>
    <dbReference type="NCBI Taxonomy" id="2606635"/>
    <lineage>
        <taxon>Bacteria</taxon>
        <taxon>Bacillati</taxon>
        <taxon>Bacillota</taxon>
        <taxon>Clostridia</taxon>
        <taxon>Lachnospirales</taxon>
        <taxon>Lachnospiraceae</taxon>
        <taxon>Waltera</taxon>
    </lineage>
</organism>
<name>A0A6L5YJV5_9FIRM</name>
<dbReference type="Proteomes" id="UP000476055">
    <property type="component" value="Unassembled WGS sequence"/>
</dbReference>
<dbReference type="InterPro" id="IPR029063">
    <property type="entry name" value="SAM-dependent_MTases_sf"/>
</dbReference>
<dbReference type="GO" id="GO:0032259">
    <property type="term" value="P:methylation"/>
    <property type="evidence" value="ECO:0007669"/>
    <property type="project" value="UniProtKB-KW"/>
</dbReference>
<dbReference type="SUPFAM" id="SSF53335">
    <property type="entry name" value="S-adenosyl-L-methionine-dependent methyltransferases"/>
    <property type="match status" value="1"/>
</dbReference>
<dbReference type="InterPro" id="IPR041698">
    <property type="entry name" value="Methyltransf_25"/>
</dbReference>
<dbReference type="GO" id="GO:0008168">
    <property type="term" value="F:methyltransferase activity"/>
    <property type="evidence" value="ECO:0007669"/>
    <property type="project" value="UniProtKB-KW"/>
</dbReference>
<dbReference type="CDD" id="cd02440">
    <property type="entry name" value="AdoMet_MTases"/>
    <property type="match status" value="1"/>
</dbReference>
<feature type="domain" description="Methyltransferase" evidence="2">
    <location>
        <begin position="58"/>
        <end position="153"/>
    </location>
</feature>
<dbReference type="AlphaFoldDB" id="A0A6L5YJV5"/>
<evidence type="ECO:0000313" key="3">
    <source>
        <dbReference type="EMBL" id="MST58293.1"/>
    </source>
</evidence>
<keyword evidence="3" id="KW-0489">Methyltransferase</keyword>
<gene>
    <name evidence="3" type="ORF">FYJ59_08595</name>
</gene>
<proteinExistence type="predicted"/>
<comment type="caution">
    <text evidence="3">The sequence shown here is derived from an EMBL/GenBank/DDBJ whole genome shotgun (WGS) entry which is preliminary data.</text>
</comment>